<comment type="caution">
    <text evidence="6">The sequence shown here is derived from an EMBL/GenBank/DDBJ whole genome shotgun (WGS) entry which is preliminary data.</text>
</comment>
<dbReference type="AlphaFoldDB" id="A0A8J3GWU5"/>
<dbReference type="Proteomes" id="UP000626220">
    <property type="component" value="Unassembled WGS sequence"/>
</dbReference>
<gene>
    <name evidence="6" type="ORF">GCM10017056_15700</name>
</gene>
<accession>A0A8J3GWU5</accession>
<evidence type="ECO:0000313" key="7">
    <source>
        <dbReference type="Proteomes" id="UP000626220"/>
    </source>
</evidence>
<reference evidence="6" key="1">
    <citation type="journal article" date="2014" name="Int. J. Syst. Evol. Microbiol.">
        <title>Complete genome sequence of Corynebacterium casei LMG S-19264T (=DSM 44701T), isolated from a smear-ripened cheese.</title>
        <authorList>
            <consortium name="US DOE Joint Genome Institute (JGI-PGF)"/>
            <person name="Walter F."/>
            <person name="Albersmeier A."/>
            <person name="Kalinowski J."/>
            <person name="Ruckert C."/>
        </authorList>
    </citation>
    <scope>NUCLEOTIDE SEQUENCE</scope>
    <source>
        <strain evidence="6">KCTC 42650</strain>
    </source>
</reference>
<evidence type="ECO:0000256" key="4">
    <source>
        <dbReference type="ARBA" id="ARBA00023002"/>
    </source>
</evidence>
<dbReference type="GO" id="GO:0003995">
    <property type="term" value="F:acyl-CoA dehydrogenase activity"/>
    <property type="evidence" value="ECO:0007669"/>
    <property type="project" value="TreeGrafter"/>
</dbReference>
<sequence>MSTEDDTLRPEDFADAALAAITDAAGHDIAGAAGLLAEAGLLGISAAEDDGGLGLGLEFALSLAAIAGRENLGFPFVEQMLLARAFAGTPQAAALIAGELVATIAWQGDVGLGLASQAPFAGVCGAVLVARDGEAVLFERESLQVSEDPALDPERPQSWLGLAGAREIAVLDTEGFAALRREARLLQGAYVTGLAEAALETTAAYLETRTQFGRPLSAKQAVRHSLARMKLLVEKNKAALARALAADEFGAARDARAAFVTAAADAGFVLERAIHLHGAMGFTWEVPLHRALRAVRKIDAAFDTPAALRGLGKTFIDAA</sequence>
<keyword evidence="4" id="KW-0560">Oxidoreductase</keyword>
<keyword evidence="2" id="KW-0285">Flavoprotein</keyword>
<organism evidence="6 7">
    <name type="scientific">Seohaeicola zhoushanensis</name>
    <dbReference type="NCBI Taxonomy" id="1569283"/>
    <lineage>
        <taxon>Bacteria</taxon>
        <taxon>Pseudomonadati</taxon>
        <taxon>Pseudomonadota</taxon>
        <taxon>Alphaproteobacteria</taxon>
        <taxon>Rhodobacterales</taxon>
        <taxon>Roseobacteraceae</taxon>
        <taxon>Seohaeicola</taxon>
    </lineage>
</organism>
<evidence type="ECO:0000256" key="1">
    <source>
        <dbReference type="ARBA" id="ARBA00009347"/>
    </source>
</evidence>
<dbReference type="InterPro" id="IPR009100">
    <property type="entry name" value="AcylCoA_DH/oxidase_NM_dom_sf"/>
</dbReference>
<protein>
    <recommendedName>
        <fullName evidence="5">Acyl-CoA dehydrogenase/oxidase C-terminal domain-containing protein</fullName>
    </recommendedName>
</protein>
<reference evidence="6" key="2">
    <citation type="submission" date="2020-09" db="EMBL/GenBank/DDBJ databases">
        <authorList>
            <person name="Sun Q."/>
            <person name="Kim S."/>
        </authorList>
    </citation>
    <scope>NUCLEOTIDE SEQUENCE</scope>
    <source>
        <strain evidence="6">KCTC 42650</strain>
    </source>
</reference>
<proteinExistence type="inferred from homology"/>
<evidence type="ECO:0000313" key="6">
    <source>
        <dbReference type="EMBL" id="GHF44972.1"/>
    </source>
</evidence>
<dbReference type="SUPFAM" id="SSF56645">
    <property type="entry name" value="Acyl-CoA dehydrogenase NM domain-like"/>
    <property type="match status" value="1"/>
</dbReference>
<dbReference type="PANTHER" id="PTHR43884:SF20">
    <property type="entry name" value="ACYL-COA DEHYDROGENASE FADE28"/>
    <property type="match status" value="1"/>
</dbReference>
<keyword evidence="3" id="KW-0274">FAD</keyword>
<name>A0A8J3GWU5_9RHOB</name>
<comment type="similarity">
    <text evidence="1">Belongs to the acyl-CoA dehydrogenase family.</text>
</comment>
<dbReference type="InterPro" id="IPR009075">
    <property type="entry name" value="AcylCo_DH/oxidase_C"/>
</dbReference>
<dbReference type="EMBL" id="BNCJ01000003">
    <property type="protein sequence ID" value="GHF44972.1"/>
    <property type="molecule type" value="Genomic_DNA"/>
</dbReference>
<evidence type="ECO:0000259" key="5">
    <source>
        <dbReference type="Pfam" id="PF00441"/>
    </source>
</evidence>
<dbReference type="Gene3D" id="1.20.140.10">
    <property type="entry name" value="Butyryl-CoA Dehydrogenase, subunit A, domain 3"/>
    <property type="match status" value="1"/>
</dbReference>
<dbReference type="RefSeq" id="WP_189679514.1">
    <property type="nucleotide sequence ID" value="NZ_BNCJ01000003.1"/>
</dbReference>
<dbReference type="PANTHER" id="PTHR43884">
    <property type="entry name" value="ACYL-COA DEHYDROGENASE"/>
    <property type="match status" value="1"/>
</dbReference>
<dbReference type="Pfam" id="PF00441">
    <property type="entry name" value="Acyl-CoA_dh_1"/>
    <property type="match status" value="1"/>
</dbReference>
<evidence type="ECO:0000256" key="3">
    <source>
        <dbReference type="ARBA" id="ARBA00022827"/>
    </source>
</evidence>
<feature type="domain" description="Acyl-CoA dehydrogenase/oxidase C-terminal" evidence="5">
    <location>
        <begin position="183"/>
        <end position="296"/>
    </location>
</feature>
<dbReference type="InterPro" id="IPR036250">
    <property type="entry name" value="AcylCo_DH-like_C"/>
</dbReference>
<keyword evidence="7" id="KW-1185">Reference proteome</keyword>
<dbReference type="SUPFAM" id="SSF47203">
    <property type="entry name" value="Acyl-CoA dehydrogenase C-terminal domain-like"/>
    <property type="match status" value="1"/>
</dbReference>
<evidence type="ECO:0000256" key="2">
    <source>
        <dbReference type="ARBA" id="ARBA00022630"/>
    </source>
</evidence>